<gene>
    <name evidence="2" type="ORF">UFOPK2967_00836</name>
    <name evidence="3" type="ORF">UFOPK3587_00365</name>
    <name evidence="4" type="ORF">UFOPK3984_00446</name>
    <name evidence="5" type="ORF">UFOPK4114_00413</name>
</gene>
<protein>
    <submittedName>
        <fullName evidence="5">Unannotated protein</fullName>
    </submittedName>
</protein>
<evidence type="ECO:0000313" key="3">
    <source>
        <dbReference type="EMBL" id="CAB4899056.1"/>
    </source>
</evidence>
<reference evidence="5" key="1">
    <citation type="submission" date="2020-05" db="EMBL/GenBank/DDBJ databases">
        <authorList>
            <person name="Chiriac C."/>
            <person name="Salcher M."/>
            <person name="Ghai R."/>
            <person name="Kavagutti S V."/>
        </authorList>
    </citation>
    <scope>NUCLEOTIDE SEQUENCE</scope>
</reference>
<organism evidence="5">
    <name type="scientific">freshwater metagenome</name>
    <dbReference type="NCBI Taxonomy" id="449393"/>
    <lineage>
        <taxon>unclassified sequences</taxon>
        <taxon>metagenomes</taxon>
        <taxon>ecological metagenomes</taxon>
    </lineage>
</organism>
<name>A0A6J7QHJ5_9ZZZZ</name>
<evidence type="ECO:0000313" key="4">
    <source>
        <dbReference type="EMBL" id="CAB4982073.1"/>
    </source>
</evidence>
<feature type="region of interest" description="Disordered" evidence="1">
    <location>
        <begin position="1"/>
        <end position="31"/>
    </location>
</feature>
<evidence type="ECO:0000256" key="1">
    <source>
        <dbReference type="SAM" id="MobiDB-lite"/>
    </source>
</evidence>
<dbReference type="EMBL" id="CAFBPP010000010">
    <property type="protein sequence ID" value="CAB5013852.1"/>
    <property type="molecule type" value="Genomic_DNA"/>
</dbReference>
<evidence type="ECO:0000313" key="5">
    <source>
        <dbReference type="EMBL" id="CAB5013852.1"/>
    </source>
</evidence>
<dbReference type="EMBL" id="CAFBMN010000010">
    <property type="protein sequence ID" value="CAB4899056.1"/>
    <property type="molecule type" value="Genomic_DNA"/>
</dbReference>
<dbReference type="AlphaFoldDB" id="A0A6J7QHJ5"/>
<evidence type="ECO:0000313" key="2">
    <source>
        <dbReference type="EMBL" id="CAB4789586.1"/>
    </source>
</evidence>
<dbReference type="EMBL" id="CAFAAC010000056">
    <property type="protein sequence ID" value="CAB4789586.1"/>
    <property type="molecule type" value="Genomic_DNA"/>
</dbReference>
<accession>A0A6J7QHJ5</accession>
<sequence>MASRESASDPHTVGPIPGCSDGPTMTAPAPSAKINAVARSSGSVKSLNFSTPTTRTCFEVPLRTKSLAMPRP</sequence>
<dbReference type="EMBL" id="CAFBOP010000011">
    <property type="protein sequence ID" value="CAB4982073.1"/>
    <property type="molecule type" value="Genomic_DNA"/>
</dbReference>
<proteinExistence type="predicted"/>